<sequence length="422" mass="45002">MQDSQDLTTRLIHHPYTPPPGFAAPQPGVFKASTVIFPNVAALRSREWKDKSGYTYGLHGTPTTFTLEERLCTLEGGLHCLLVPSGLAAISTVGLALLQPGDEVLIPDNAYGPNKEFARGELARLGVGHRLYDPLDAADLAAQITPATRLAWLEAPGSVSMEFPDLPALVRICRAHGVCCALDNTWGAGLAFAPFDLLRDGGSLGADISIHALTKYPSGGGDVLMGSIVTRDAALHQRLQRTHMHLGLGVGANDAEAVLRALPSLALRYRAHDVAARTLARWLAQQSQVVQVLHPALPGAPGHEHWRALCAGASGAAQDATKEVATSADPGLAAGLFSIIFDARYRAEQVDAFCDALRLFKIGYSWGGPISLVVPYELAAMRSRPAPQLRTGHLVRFSVGLEAVADLQRDLQQALTQALPPL</sequence>
<evidence type="ECO:0000313" key="9">
    <source>
        <dbReference type="Proteomes" id="UP000252174"/>
    </source>
</evidence>
<accession>A0A369AMM6</accession>
<dbReference type="GO" id="GO:0019346">
    <property type="term" value="P:transsulfuration"/>
    <property type="evidence" value="ECO:0007669"/>
    <property type="project" value="InterPro"/>
</dbReference>
<dbReference type="RefSeq" id="WP_114483319.1">
    <property type="nucleotide sequence ID" value="NZ_QPJU01000005.1"/>
</dbReference>
<proteinExistence type="inferred from homology"/>
<comment type="cofactor">
    <cofactor evidence="1 7">
        <name>pyridoxal 5'-phosphate</name>
        <dbReference type="ChEBI" id="CHEBI:597326"/>
    </cofactor>
</comment>
<dbReference type="Proteomes" id="UP000252174">
    <property type="component" value="Unassembled WGS sequence"/>
</dbReference>
<dbReference type="OrthoDB" id="9805807at2"/>
<evidence type="ECO:0000256" key="1">
    <source>
        <dbReference type="ARBA" id="ARBA00001933"/>
    </source>
</evidence>
<dbReference type="AlphaFoldDB" id="A0A369AMM6"/>
<evidence type="ECO:0000256" key="5">
    <source>
        <dbReference type="ARBA" id="ARBA00047517"/>
    </source>
</evidence>
<protein>
    <submittedName>
        <fullName evidence="8">Cystathionine beta-lyase</fullName>
    </submittedName>
</protein>
<dbReference type="GO" id="GO:0030170">
    <property type="term" value="F:pyridoxal phosphate binding"/>
    <property type="evidence" value="ECO:0007669"/>
    <property type="project" value="InterPro"/>
</dbReference>
<evidence type="ECO:0000256" key="7">
    <source>
        <dbReference type="RuleBase" id="RU362118"/>
    </source>
</evidence>
<gene>
    <name evidence="8" type="ORF">DFR45_10576</name>
</gene>
<evidence type="ECO:0000256" key="6">
    <source>
        <dbReference type="PIRSR" id="PIRSR001434-2"/>
    </source>
</evidence>
<dbReference type="InterPro" id="IPR000277">
    <property type="entry name" value="Cys/Met-Metab_PyrdxlP-dep_enz"/>
</dbReference>
<dbReference type="Pfam" id="PF01053">
    <property type="entry name" value="Cys_Met_Meta_PP"/>
    <property type="match status" value="1"/>
</dbReference>
<reference evidence="8 9" key="1">
    <citation type="submission" date="2018-07" db="EMBL/GenBank/DDBJ databases">
        <title>Genomic Encyclopedia of Type Strains, Phase IV (KMG-IV): sequencing the most valuable type-strain genomes for metagenomic binning, comparative biology and taxonomic classification.</title>
        <authorList>
            <person name="Goeker M."/>
        </authorList>
    </citation>
    <scope>NUCLEOTIDE SEQUENCE [LARGE SCALE GENOMIC DNA]</scope>
    <source>
        <strain evidence="8 9">DSM 100911</strain>
    </source>
</reference>
<dbReference type="InterPro" id="IPR015424">
    <property type="entry name" value="PyrdxlP-dep_Trfase"/>
</dbReference>
<organism evidence="8 9">
    <name type="scientific">Extensimonas vulgaris</name>
    <dbReference type="NCBI Taxonomy" id="1031594"/>
    <lineage>
        <taxon>Bacteria</taxon>
        <taxon>Pseudomonadati</taxon>
        <taxon>Pseudomonadota</taxon>
        <taxon>Betaproteobacteria</taxon>
        <taxon>Burkholderiales</taxon>
        <taxon>Comamonadaceae</taxon>
        <taxon>Extensimonas</taxon>
    </lineage>
</organism>
<keyword evidence="3 6" id="KW-0663">Pyridoxal phosphate</keyword>
<dbReference type="InterPro" id="IPR015421">
    <property type="entry name" value="PyrdxlP-dep_Trfase_major"/>
</dbReference>
<dbReference type="InterPro" id="IPR015422">
    <property type="entry name" value="PyrdxlP-dep_Trfase_small"/>
</dbReference>
<comment type="similarity">
    <text evidence="2 7">Belongs to the trans-sulfuration enzymes family.</text>
</comment>
<dbReference type="Gene3D" id="3.90.1150.10">
    <property type="entry name" value="Aspartate Aminotransferase, domain 1"/>
    <property type="match status" value="1"/>
</dbReference>
<keyword evidence="9" id="KW-1185">Reference proteome</keyword>
<dbReference type="EMBL" id="QPJU01000005">
    <property type="protein sequence ID" value="RCX09447.1"/>
    <property type="molecule type" value="Genomic_DNA"/>
</dbReference>
<evidence type="ECO:0000256" key="4">
    <source>
        <dbReference type="ARBA" id="ARBA00023239"/>
    </source>
</evidence>
<comment type="catalytic activity">
    <reaction evidence="5">
        <text>L,L-cystathionine + H2O = L-homocysteine + pyruvate + NH4(+)</text>
        <dbReference type="Rhea" id="RHEA:13965"/>
        <dbReference type="ChEBI" id="CHEBI:15361"/>
        <dbReference type="ChEBI" id="CHEBI:15377"/>
        <dbReference type="ChEBI" id="CHEBI:28938"/>
        <dbReference type="ChEBI" id="CHEBI:58161"/>
        <dbReference type="ChEBI" id="CHEBI:58199"/>
    </reaction>
</comment>
<dbReference type="PANTHER" id="PTHR43500:SF1">
    <property type="entry name" value="CYSTATHIONINE BETA-LYASE-RELATED"/>
    <property type="match status" value="1"/>
</dbReference>
<feature type="modified residue" description="N6-(pyridoxal phosphate)lysine" evidence="6">
    <location>
        <position position="215"/>
    </location>
</feature>
<name>A0A369AMM6_9BURK</name>
<evidence type="ECO:0000256" key="3">
    <source>
        <dbReference type="ARBA" id="ARBA00022898"/>
    </source>
</evidence>
<dbReference type="PIRSF" id="PIRSF001434">
    <property type="entry name" value="CGS"/>
    <property type="match status" value="1"/>
</dbReference>
<evidence type="ECO:0000256" key="2">
    <source>
        <dbReference type="ARBA" id="ARBA00009077"/>
    </source>
</evidence>
<dbReference type="SUPFAM" id="SSF53383">
    <property type="entry name" value="PLP-dependent transferases"/>
    <property type="match status" value="1"/>
</dbReference>
<dbReference type="GO" id="GO:0047804">
    <property type="term" value="F:cysteine-S-conjugate beta-lyase activity"/>
    <property type="evidence" value="ECO:0007669"/>
    <property type="project" value="InterPro"/>
</dbReference>
<dbReference type="GO" id="GO:0019450">
    <property type="term" value="P:L-cysteine catabolic process to pyruvate"/>
    <property type="evidence" value="ECO:0007669"/>
    <property type="project" value="TreeGrafter"/>
</dbReference>
<dbReference type="Gene3D" id="3.40.640.10">
    <property type="entry name" value="Type I PLP-dependent aspartate aminotransferase-like (Major domain)"/>
    <property type="match status" value="1"/>
</dbReference>
<evidence type="ECO:0000313" key="8">
    <source>
        <dbReference type="EMBL" id="RCX09447.1"/>
    </source>
</evidence>
<dbReference type="PANTHER" id="PTHR43500">
    <property type="entry name" value="CYSTATHIONINE BETA-LYASE-RELATED"/>
    <property type="match status" value="1"/>
</dbReference>
<dbReference type="InterPro" id="IPR006233">
    <property type="entry name" value="Cys_b_lyase_bac"/>
</dbReference>
<keyword evidence="4 8" id="KW-0456">Lyase</keyword>
<comment type="caution">
    <text evidence="8">The sequence shown here is derived from an EMBL/GenBank/DDBJ whole genome shotgun (WGS) entry which is preliminary data.</text>
</comment>